<dbReference type="AlphaFoldDB" id="A0AAD9IGA5"/>
<accession>A0AAD9IGA5</accession>
<comment type="caution">
    <text evidence="1">The sequence shown here is derived from an EMBL/GenBank/DDBJ whole genome shotgun (WGS) entry which is preliminary data.</text>
</comment>
<dbReference type="InterPro" id="IPR011990">
    <property type="entry name" value="TPR-like_helical_dom_sf"/>
</dbReference>
<sequence>MASVGGRWEALSHLYTPSHIPEGDMRGPVQPLVRRALLAIKLRDWAAAARQLDLALAILPRSRELLDTRAGLGLDHAQAAQAAFRKALALEAGCAEAASGLRVAEELMAAQPDRRSSLQF</sequence>
<evidence type="ECO:0000313" key="2">
    <source>
        <dbReference type="Proteomes" id="UP001255856"/>
    </source>
</evidence>
<evidence type="ECO:0000313" key="1">
    <source>
        <dbReference type="EMBL" id="KAK2076599.1"/>
    </source>
</evidence>
<organism evidence="1 2">
    <name type="scientific">Prototheca wickerhamii</name>
    <dbReference type="NCBI Taxonomy" id="3111"/>
    <lineage>
        <taxon>Eukaryota</taxon>
        <taxon>Viridiplantae</taxon>
        <taxon>Chlorophyta</taxon>
        <taxon>core chlorophytes</taxon>
        <taxon>Trebouxiophyceae</taxon>
        <taxon>Chlorellales</taxon>
        <taxon>Chlorellaceae</taxon>
        <taxon>Prototheca</taxon>
    </lineage>
</organism>
<dbReference type="SUPFAM" id="SSF48452">
    <property type="entry name" value="TPR-like"/>
    <property type="match status" value="1"/>
</dbReference>
<name>A0AAD9IGA5_PROWI</name>
<proteinExistence type="predicted"/>
<keyword evidence="2" id="KW-1185">Reference proteome</keyword>
<gene>
    <name evidence="1" type="ORF">QBZ16_005359</name>
</gene>
<protein>
    <submittedName>
        <fullName evidence="1">Uncharacterized protein</fullName>
    </submittedName>
</protein>
<dbReference type="Gene3D" id="1.25.40.10">
    <property type="entry name" value="Tetratricopeptide repeat domain"/>
    <property type="match status" value="1"/>
</dbReference>
<reference evidence="1" key="1">
    <citation type="submission" date="2021-01" db="EMBL/GenBank/DDBJ databases">
        <authorList>
            <person name="Eckstrom K.M.E."/>
        </authorList>
    </citation>
    <scope>NUCLEOTIDE SEQUENCE</scope>
    <source>
        <strain evidence="1">UVCC 0001</strain>
    </source>
</reference>
<dbReference type="EMBL" id="JASFZW010000009">
    <property type="protein sequence ID" value="KAK2076599.1"/>
    <property type="molecule type" value="Genomic_DNA"/>
</dbReference>
<dbReference type="Proteomes" id="UP001255856">
    <property type="component" value="Unassembled WGS sequence"/>
</dbReference>